<accession>A0A378Z016</accession>
<evidence type="ECO:0000313" key="1">
    <source>
        <dbReference type="EMBL" id="SUA73853.1"/>
    </source>
</evidence>
<dbReference type="Proteomes" id="UP000254573">
    <property type="component" value="Unassembled WGS sequence"/>
</dbReference>
<dbReference type="EMBL" id="UGSG01000001">
    <property type="protein sequence ID" value="SUA73853.1"/>
    <property type="molecule type" value="Genomic_DNA"/>
</dbReference>
<dbReference type="EMBL" id="UGSG01000001">
    <property type="protein sequence ID" value="SUA82021.1"/>
    <property type="molecule type" value="Genomic_DNA"/>
</dbReference>
<dbReference type="RefSeq" id="WP_147291555.1">
    <property type="nucleotide sequence ID" value="NZ_CP009553.3"/>
</dbReference>
<sequence>MAAAAALVTAAEMLEAMPPPAVIGALADTPVSAKSRVKPSVVLVTRTVTAPTSLLLETDASQQISRPAES</sequence>
<gene>
    <name evidence="1" type="ORF">NCTC13160_00014</name>
    <name evidence="2" type="ORF">NCTC13160_04895</name>
</gene>
<proteinExistence type="predicted"/>
<evidence type="ECO:0000313" key="3">
    <source>
        <dbReference type="Proteomes" id="UP000254573"/>
    </source>
</evidence>
<organism evidence="2 3">
    <name type="scientific">Pandoraea pnomenusa</name>
    <dbReference type="NCBI Taxonomy" id="93220"/>
    <lineage>
        <taxon>Bacteria</taxon>
        <taxon>Pseudomonadati</taxon>
        <taxon>Pseudomonadota</taxon>
        <taxon>Betaproteobacteria</taxon>
        <taxon>Burkholderiales</taxon>
        <taxon>Burkholderiaceae</taxon>
        <taxon>Pandoraea</taxon>
    </lineage>
</organism>
<dbReference type="AlphaFoldDB" id="A0A378Z016"/>
<name>A0A378Z016_9BURK</name>
<evidence type="ECO:0000313" key="2">
    <source>
        <dbReference type="EMBL" id="SUA82021.1"/>
    </source>
</evidence>
<protein>
    <submittedName>
        <fullName evidence="2">Uncharacterized protein</fullName>
    </submittedName>
</protein>
<reference evidence="2 3" key="1">
    <citation type="submission" date="2018-06" db="EMBL/GenBank/DDBJ databases">
        <authorList>
            <consortium name="Pathogen Informatics"/>
            <person name="Doyle S."/>
        </authorList>
    </citation>
    <scope>NUCLEOTIDE SEQUENCE [LARGE SCALE GENOMIC DNA]</scope>
    <source>
        <strain evidence="2 3">NCTC13160</strain>
    </source>
</reference>